<dbReference type="Pfam" id="PF13578">
    <property type="entry name" value="Methyltransf_24"/>
    <property type="match status" value="1"/>
</dbReference>
<evidence type="ECO:0000313" key="2">
    <source>
        <dbReference type="EMBL" id="ADK30013.1"/>
    </source>
</evidence>
<dbReference type="AlphaFoldDB" id="D8IFW6"/>
<dbReference type="Proteomes" id="UP000000332">
    <property type="component" value="Chromosome"/>
</dbReference>
<evidence type="ECO:0000256" key="1">
    <source>
        <dbReference type="SAM" id="Coils"/>
    </source>
</evidence>
<reference evidence="2 3" key="1">
    <citation type="journal article" date="2010" name="PLoS ONE">
        <title>The complete genome sequence of the pathogenic intestinal spirochete Brachyspira pilosicoli and comparison with other Brachyspira genomes.</title>
        <authorList>
            <person name="Wanchanthuek P."/>
            <person name="Bellgard M.I."/>
            <person name="La T."/>
            <person name="Ryan K."/>
            <person name="Moolhuijzen P."/>
            <person name="Chapman B."/>
            <person name="Black M."/>
            <person name="Schibeci D."/>
            <person name="Hunter A."/>
            <person name="Barrero R."/>
            <person name="Phillips N.D."/>
            <person name="Hampson D.J."/>
        </authorList>
    </citation>
    <scope>NUCLEOTIDE SEQUENCE [LARGE SCALE GENOMIC DNA]</scope>
    <source>
        <strain evidence="3">ATCC BAA-1826 / 95/1000</strain>
    </source>
</reference>
<proteinExistence type="predicted"/>
<name>D8IFW6_BRAP9</name>
<keyword evidence="3" id="KW-1185">Reference proteome</keyword>
<dbReference type="SUPFAM" id="SSF53335">
    <property type="entry name" value="S-adenosyl-L-methionine-dependent methyltransferases"/>
    <property type="match status" value="1"/>
</dbReference>
<dbReference type="InterPro" id="IPR029063">
    <property type="entry name" value="SAM-dependent_MTases_sf"/>
</dbReference>
<protein>
    <recommendedName>
        <fullName evidence="4">O-methyltransferase-like protein</fullName>
    </recommendedName>
</protein>
<sequence length="355" mass="41558">MFLDNSENFDNHLLNDINPIIYNYNPMTDIQRKFINGIIRKLQPKKILEVGVLNGGSSTLILNAIKDIKNSKLYSIDYFNYSLDNIDKEVGWVVKEYSPDLMDKWELYKGGLVSDFIEKIGYDIELCFLDAAHRNPGELLDYLMVLPFLSKRAIVVLHDISLHIRGIEYYTNSILFSAIKGVKLYPKTEDNGKGIANIGAIILDDNINDFVFDVFNLITLPWSYFPTNRDIVSIIRLFDKYYEKDLVYILKKSFLFNKKNLNRRYISWSERKKDLEKISKIVSLIPIRNIREKIKNKMIEKKINSYNDLLEVTEKDMEVFNDLDLLLKTENLISEIDLYKKEGFNMDNNIQSILK</sequence>
<feature type="coiled-coil region" evidence="1">
    <location>
        <begin position="258"/>
        <end position="316"/>
    </location>
</feature>
<dbReference type="HOGENOM" id="CLU_879010_0_0_12"/>
<accession>D8IFW6</accession>
<dbReference type="EMBL" id="CP002025">
    <property type="protein sequence ID" value="ADK30013.1"/>
    <property type="molecule type" value="Genomic_DNA"/>
</dbReference>
<gene>
    <name evidence="2" type="ordered locus">BP951000_0004</name>
</gene>
<dbReference type="eggNOG" id="COG4122">
    <property type="taxonomic scope" value="Bacteria"/>
</dbReference>
<dbReference type="InParanoid" id="D8IFW6"/>
<dbReference type="Gene3D" id="3.40.50.150">
    <property type="entry name" value="Vaccinia Virus protein VP39"/>
    <property type="match status" value="1"/>
</dbReference>
<dbReference type="KEGG" id="bpo:BP951000_0004"/>
<keyword evidence="1" id="KW-0175">Coiled coil</keyword>
<dbReference type="GeneID" id="56438594"/>
<dbReference type="STRING" id="759914.BP951000_0004"/>
<evidence type="ECO:0000313" key="3">
    <source>
        <dbReference type="Proteomes" id="UP000000332"/>
    </source>
</evidence>
<dbReference type="RefSeq" id="WP_013242968.1">
    <property type="nucleotide sequence ID" value="NC_014330.1"/>
</dbReference>
<evidence type="ECO:0008006" key="4">
    <source>
        <dbReference type="Google" id="ProtNLM"/>
    </source>
</evidence>
<organism evidence="2 3">
    <name type="scientific">Brachyspira pilosicoli (strain ATCC BAA-1826 / 95/1000)</name>
    <dbReference type="NCBI Taxonomy" id="759914"/>
    <lineage>
        <taxon>Bacteria</taxon>
        <taxon>Pseudomonadati</taxon>
        <taxon>Spirochaetota</taxon>
        <taxon>Spirochaetia</taxon>
        <taxon>Brachyspirales</taxon>
        <taxon>Brachyspiraceae</taxon>
        <taxon>Brachyspira</taxon>
    </lineage>
</organism>